<keyword evidence="1" id="KW-0472">Membrane</keyword>
<protein>
    <recommendedName>
        <fullName evidence="4">Trep_Strep domain-containing protein</fullName>
    </recommendedName>
</protein>
<feature type="transmembrane region" description="Helical" evidence="1">
    <location>
        <begin position="164"/>
        <end position="187"/>
    </location>
</feature>
<proteinExistence type="predicted"/>
<feature type="transmembrane region" description="Helical" evidence="1">
    <location>
        <begin position="113"/>
        <end position="134"/>
    </location>
</feature>
<dbReference type="Pfam" id="PF09605">
    <property type="entry name" value="Trep_Strep"/>
    <property type="match status" value="1"/>
</dbReference>
<sequence length="201" mass="21991">MNKINIKDLSIIGVLSSLAFLCNTLAASFITPLLGDIGIYAHVGPSLLLSGVIFVVMLKKVSKAGCFIIFGAVFSILYSLIGAWQISMVIMPAALIAEILLMRQGYRSYPRIVFAYTVYGAIFALHPGFFVWVLGQSGIMAQFSDIFNEAQAQQLVLNYSSIGFISKVVSFTAAFAFVGALLGVLLYQKYFTEQHKLSQLH</sequence>
<evidence type="ECO:0008006" key="4">
    <source>
        <dbReference type="Google" id="ProtNLM"/>
    </source>
</evidence>
<keyword evidence="1" id="KW-1133">Transmembrane helix</keyword>
<feature type="transmembrane region" description="Helical" evidence="1">
    <location>
        <begin position="64"/>
        <end position="81"/>
    </location>
</feature>
<evidence type="ECO:0000256" key="1">
    <source>
        <dbReference type="SAM" id="Phobius"/>
    </source>
</evidence>
<dbReference type="EMBL" id="CP016895">
    <property type="protein sequence ID" value="AOA57924.1"/>
    <property type="molecule type" value="Genomic_DNA"/>
</dbReference>
<name>A0A1B2LYA3_9GAMM</name>
<evidence type="ECO:0000313" key="2">
    <source>
        <dbReference type="EMBL" id="AOA57924.1"/>
    </source>
</evidence>
<keyword evidence="1" id="KW-0812">Transmembrane</keyword>
<organism evidence="2 3">
    <name type="scientific">Acinetobacter larvae</name>
    <dbReference type="NCBI Taxonomy" id="1789224"/>
    <lineage>
        <taxon>Bacteria</taxon>
        <taxon>Pseudomonadati</taxon>
        <taxon>Pseudomonadota</taxon>
        <taxon>Gammaproteobacteria</taxon>
        <taxon>Moraxellales</taxon>
        <taxon>Moraxellaceae</taxon>
        <taxon>Acinetobacter</taxon>
    </lineage>
</organism>
<dbReference type="STRING" id="1789224.BFG52_05870"/>
<accession>A0A1B2LYA3</accession>
<dbReference type="InterPro" id="IPR011733">
    <property type="entry name" value="CHP02185_IM"/>
</dbReference>
<dbReference type="KEGG" id="ala:BFG52_05870"/>
<gene>
    <name evidence="2" type="ORF">BFG52_05870</name>
</gene>
<dbReference type="Proteomes" id="UP000093391">
    <property type="component" value="Chromosome"/>
</dbReference>
<dbReference type="RefSeq" id="WP_067553550.1">
    <property type="nucleotide sequence ID" value="NZ_CP016895.1"/>
</dbReference>
<dbReference type="OrthoDB" id="6688954at2"/>
<dbReference type="AlphaFoldDB" id="A0A1B2LYA3"/>
<reference evidence="3" key="1">
    <citation type="submission" date="2016-08" db="EMBL/GenBank/DDBJ databases">
        <authorList>
            <person name="Liu S."/>
        </authorList>
    </citation>
    <scope>NUCLEOTIDE SEQUENCE [LARGE SCALE GENOMIC DNA]</scope>
    <source>
        <strain evidence="3">BRTC-1</strain>
    </source>
</reference>
<keyword evidence="3" id="KW-1185">Reference proteome</keyword>
<feature type="transmembrane region" description="Helical" evidence="1">
    <location>
        <begin position="37"/>
        <end position="57"/>
    </location>
</feature>
<dbReference type="NCBIfam" id="TIGR02185">
    <property type="entry name" value="Trep_Strep"/>
    <property type="match status" value="1"/>
</dbReference>
<evidence type="ECO:0000313" key="3">
    <source>
        <dbReference type="Proteomes" id="UP000093391"/>
    </source>
</evidence>